<feature type="coiled-coil region" evidence="1">
    <location>
        <begin position="82"/>
        <end position="109"/>
    </location>
</feature>
<dbReference type="WBParaSite" id="PSAMB.scaffold3size181960.g474.t1">
    <property type="protein sequence ID" value="PSAMB.scaffold3size181960.g474.t1"/>
    <property type="gene ID" value="PSAMB.scaffold3size181960.g474"/>
</dbReference>
<proteinExistence type="predicted"/>
<organism evidence="3 4">
    <name type="scientific">Plectus sambesii</name>
    <dbReference type="NCBI Taxonomy" id="2011161"/>
    <lineage>
        <taxon>Eukaryota</taxon>
        <taxon>Metazoa</taxon>
        <taxon>Ecdysozoa</taxon>
        <taxon>Nematoda</taxon>
        <taxon>Chromadorea</taxon>
        <taxon>Plectida</taxon>
        <taxon>Plectina</taxon>
        <taxon>Plectoidea</taxon>
        <taxon>Plectidae</taxon>
        <taxon>Plectus</taxon>
    </lineage>
</organism>
<dbReference type="Gene3D" id="1.20.1050.20">
    <property type="entry name" value="STAT transcription factor, all-alpha domain"/>
    <property type="match status" value="1"/>
</dbReference>
<dbReference type="Proteomes" id="UP000887566">
    <property type="component" value="Unplaced"/>
</dbReference>
<evidence type="ECO:0000313" key="4">
    <source>
        <dbReference type="WBParaSite" id="PSAMB.scaffold3size181960.g474.t1"/>
    </source>
</evidence>
<dbReference type="AlphaFoldDB" id="A0A914WIX3"/>
<evidence type="ECO:0000313" key="3">
    <source>
        <dbReference type="Proteomes" id="UP000887566"/>
    </source>
</evidence>
<dbReference type="SUPFAM" id="SSF47655">
    <property type="entry name" value="STAT"/>
    <property type="match status" value="1"/>
</dbReference>
<sequence length="362" mass="40539">MDLTEQYQEQPSPGLNAIPLQYYSDTGQDPLSAFAQSNQHCNNLFNQLTSARHEHPACVDELADLNRRQQEAVNGMRQAQTAIQLQQSVTQLQNYLRALESKIATIRAQLLNQIETSGRLMSHAMQVLVNQKLVDWLVRQKACSCGTKSENQRLYDELGHLDIMFEEFGREILFLVNLIASFYQTLNATDDFEAIQSLQALRTDIVDHSKLFVWQSVIVAVQPPAVLVKCRGSDSHRSTRFPCHTEIRLLGGDALGVRGRCSLTRVELIGEDMARRIQADPAQIAVKDTSLHLTYNESRFEVDAKTSGGQLGACRAPFDRIRLVENTAQKRPASVMSSASGGEERKGTRRQLLKEKDASIQG</sequence>
<name>A0A914WIX3_9BILA</name>
<evidence type="ECO:0000256" key="2">
    <source>
        <dbReference type="SAM" id="MobiDB-lite"/>
    </source>
</evidence>
<feature type="region of interest" description="Disordered" evidence="2">
    <location>
        <begin position="329"/>
        <end position="362"/>
    </location>
</feature>
<keyword evidence="3" id="KW-1185">Reference proteome</keyword>
<reference evidence="4" key="1">
    <citation type="submission" date="2022-11" db="UniProtKB">
        <authorList>
            <consortium name="WormBaseParasite"/>
        </authorList>
    </citation>
    <scope>IDENTIFICATION</scope>
</reference>
<keyword evidence="1" id="KW-0175">Coiled coil</keyword>
<evidence type="ECO:0000256" key="1">
    <source>
        <dbReference type="SAM" id="Coils"/>
    </source>
</evidence>
<dbReference type="GO" id="GO:0007165">
    <property type="term" value="P:signal transduction"/>
    <property type="evidence" value="ECO:0007669"/>
    <property type="project" value="InterPro"/>
</dbReference>
<protein>
    <submittedName>
        <fullName evidence="4">Uncharacterized protein</fullName>
    </submittedName>
</protein>
<feature type="compositionally biased region" description="Basic and acidic residues" evidence="2">
    <location>
        <begin position="342"/>
        <end position="362"/>
    </location>
</feature>
<accession>A0A914WIX3</accession>
<dbReference type="GO" id="GO:0006355">
    <property type="term" value="P:regulation of DNA-templated transcription"/>
    <property type="evidence" value="ECO:0007669"/>
    <property type="project" value="InterPro"/>
</dbReference>
<dbReference type="InterPro" id="IPR015988">
    <property type="entry name" value="STAT_TF_CC"/>
</dbReference>